<dbReference type="EMBL" id="BK015911">
    <property type="protein sequence ID" value="DAF84859.1"/>
    <property type="molecule type" value="Genomic_DNA"/>
</dbReference>
<protein>
    <submittedName>
        <fullName evidence="2">Uncharacterized protein</fullName>
    </submittedName>
</protein>
<accession>A0A8S5TRP2</accession>
<name>A0A8S5TRP2_9CAUD</name>
<feature type="region of interest" description="Disordered" evidence="1">
    <location>
        <begin position="37"/>
        <end position="79"/>
    </location>
</feature>
<feature type="region of interest" description="Disordered" evidence="1">
    <location>
        <begin position="1"/>
        <end position="22"/>
    </location>
</feature>
<reference evidence="2" key="1">
    <citation type="journal article" date="2021" name="Proc. Natl. Acad. Sci. U.S.A.">
        <title>A Catalog of Tens of Thousands of Viruses from Human Metagenomes Reveals Hidden Associations with Chronic Diseases.</title>
        <authorList>
            <person name="Tisza M.J."/>
            <person name="Buck C.B."/>
        </authorList>
    </citation>
    <scope>NUCLEOTIDE SEQUENCE</scope>
    <source>
        <strain evidence="2">CtTkm23</strain>
    </source>
</reference>
<evidence type="ECO:0000256" key="1">
    <source>
        <dbReference type="SAM" id="MobiDB-lite"/>
    </source>
</evidence>
<feature type="compositionally biased region" description="Gly residues" evidence="1">
    <location>
        <begin position="64"/>
        <end position="76"/>
    </location>
</feature>
<evidence type="ECO:0000313" key="2">
    <source>
        <dbReference type="EMBL" id="DAF84859.1"/>
    </source>
</evidence>
<proteinExistence type="predicted"/>
<organism evidence="2">
    <name type="scientific">Siphoviridae sp. ctTkm23</name>
    <dbReference type="NCBI Taxonomy" id="2825522"/>
    <lineage>
        <taxon>Viruses</taxon>
        <taxon>Duplodnaviria</taxon>
        <taxon>Heunggongvirae</taxon>
        <taxon>Uroviricota</taxon>
        <taxon>Caudoviricetes</taxon>
    </lineage>
</organism>
<sequence length="359" mass="36674">MGLQHAQRGLEQSPRDAGAALHGSHQSVILVDVQHGGGGHQHVLAGNGDGEQRDEGTVPRYGGNRAGPGSGNGVGVAGKRRNFHGQRQVEMGSGTGEFAGDEALNQLPHIRHGGFALVHAVTDVDDLEACIERGDVQAARPVVDDELAVGAVVAGSVRTVEPDGNGQEASVPGKGLGKSAGTVAEVDVFLRPVPDRAASEEVDEGVYEDGLEPIAHAVNAPPVIRAGDEGGAVLHELFQPGGAEEQCVAVQLDGNILFAAHGAFEFGKNPHDAVLAVEVASAFKGGGAVGCTHGLEFRDGCFRTRIAGIVNDNDGNIPAKDIRGMGKSFQGGTARPGQQVGVAAVSEIMQVNHGASVAG</sequence>